<dbReference type="GO" id="GO:0015379">
    <property type="term" value="F:potassium:chloride symporter activity"/>
    <property type="evidence" value="ECO:0007669"/>
    <property type="project" value="InterPro"/>
</dbReference>
<keyword evidence="5 12" id="KW-0812">Transmembrane</keyword>
<feature type="transmembrane region" description="Helical" evidence="12">
    <location>
        <begin position="26"/>
        <end position="45"/>
    </location>
</feature>
<keyword evidence="14" id="KW-1185">Reference proteome</keyword>
<dbReference type="EMBL" id="CP031093">
    <property type="protein sequence ID" value="QCF27743.1"/>
    <property type="molecule type" value="Genomic_DNA"/>
</dbReference>
<dbReference type="GO" id="GO:0046872">
    <property type="term" value="F:metal ion binding"/>
    <property type="evidence" value="ECO:0007669"/>
    <property type="project" value="UniProtKB-KW"/>
</dbReference>
<keyword evidence="6 10" id="KW-0630">Potassium</keyword>
<evidence type="ECO:0000256" key="2">
    <source>
        <dbReference type="ARBA" id="ARBA00022448"/>
    </source>
</evidence>
<evidence type="ECO:0000256" key="4">
    <source>
        <dbReference type="ARBA" id="ARBA00022538"/>
    </source>
</evidence>
<comment type="similarity">
    <text evidence="10">Belongs to the TrkH potassium transport family.</text>
</comment>
<evidence type="ECO:0000256" key="11">
    <source>
        <dbReference type="PIRSR" id="PIRSR006247-1"/>
    </source>
</evidence>
<keyword evidence="8 10" id="KW-0406">Ion transport</keyword>
<keyword evidence="9 10" id="KW-0472">Membrane</keyword>
<feature type="binding site" evidence="11">
    <location>
        <position position="206"/>
    </location>
    <ligand>
        <name>K(+)</name>
        <dbReference type="ChEBI" id="CHEBI:29103"/>
    </ligand>
</feature>
<feature type="transmembrane region" description="Helical" evidence="12">
    <location>
        <begin position="260"/>
        <end position="278"/>
    </location>
</feature>
<feature type="binding site" evidence="11">
    <location>
        <position position="302"/>
    </location>
    <ligand>
        <name>K(+)</name>
        <dbReference type="ChEBI" id="CHEBI:29103"/>
    </ligand>
</feature>
<protein>
    <recommendedName>
        <fullName evidence="10">Trk system potassium uptake protein</fullName>
    </recommendedName>
</protein>
<comment type="subcellular location">
    <subcellularLocation>
        <location evidence="10">Cell inner membrane</location>
        <topology evidence="10">Multi-pass membrane protein</topology>
    </subcellularLocation>
    <subcellularLocation>
        <location evidence="1">Cell membrane</location>
        <topology evidence="1">Multi-pass membrane protein</topology>
    </subcellularLocation>
</comment>
<dbReference type="KEGG" id="hmi:soil367_00595"/>
<feature type="transmembrane region" description="Helical" evidence="12">
    <location>
        <begin position="222"/>
        <end position="240"/>
    </location>
</feature>
<keyword evidence="4 10" id="KW-0633">Potassium transport</keyword>
<evidence type="ECO:0000256" key="5">
    <source>
        <dbReference type="ARBA" id="ARBA00022692"/>
    </source>
</evidence>
<sequence>MLVLLSIFMTLPVILLANGDHSDWKAFVISASAVLSIALVGLFLSRNQNGMLKQKQMFLLTVGSWVLISGLASLPLLLSDLDLSMTDAVFESVSGVTSTGSTVLTGLDDMPGDILVWRSIIQWIGGIGIIGMAVAILPFLRVGGMRLFATESSDWSEKALPRTITLGRGLIASYVGLTTLCILAYWLAGMNLFDAFNHGLTTVSTGGYSTSDASMGKFDSDLLLLIATLFMALGALPFFLYVRMLNGQYQALWRDEQVQAFFKILIGVSLALTIHGVWSQQNDVWGSFVASIFNVTSIVTTTGFASEDYTVWGPLAVAVFFFLTFVGGCSGSTSGGMKVFRFQLSFIMLREQITRLLHPRAVLSRRYNRRLISDDIIASSIAFSFMFFVTFAFIALALAGLGLDLTTSLTGAATAVANVGPGLGEIIGPAGNFQALPDAAKWVLCVGMLLGRLELLSVLVLLTADFWRK</sequence>
<evidence type="ECO:0000256" key="12">
    <source>
        <dbReference type="SAM" id="Phobius"/>
    </source>
</evidence>
<accession>A0A4P7XLL1</accession>
<keyword evidence="7 12" id="KW-1133">Transmembrane helix</keyword>
<feature type="transmembrane region" description="Helical" evidence="12">
    <location>
        <begin position="377"/>
        <end position="401"/>
    </location>
</feature>
<keyword evidence="3 10" id="KW-1003">Cell membrane</keyword>
<organism evidence="13 14">
    <name type="scientific">Hydrocarboniclastica marina</name>
    <dbReference type="NCBI Taxonomy" id="2259620"/>
    <lineage>
        <taxon>Bacteria</taxon>
        <taxon>Pseudomonadati</taxon>
        <taxon>Pseudomonadota</taxon>
        <taxon>Gammaproteobacteria</taxon>
        <taxon>Alteromonadales</taxon>
        <taxon>Alteromonadaceae</taxon>
        <taxon>Hydrocarboniclastica</taxon>
    </lineage>
</organism>
<gene>
    <name evidence="13" type="ORF">soil367_00595</name>
</gene>
<dbReference type="Pfam" id="PF02386">
    <property type="entry name" value="TrkH"/>
    <property type="match status" value="1"/>
</dbReference>
<feature type="transmembrane region" description="Helical" evidence="12">
    <location>
        <begin position="57"/>
        <end position="78"/>
    </location>
</feature>
<feature type="transmembrane region" description="Helical" evidence="12">
    <location>
        <begin position="120"/>
        <end position="140"/>
    </location>
</feature>
<feature type="transmembrane region" description="Helical" evidence="12">
    <location>
        <begin position="439"/>
        <end position="462"/>
    </location>
</feature>
<feature type="transmembrane region" description="Helical" evidence="12">
    <location>
        <begin position="170"/>
        <end position="188"/>
    </location>
</feature>
<keyword evidence="11" id="KW-0479">Metal-binding</keyword>
<dbReference type="PANTHER" id="PTHR32024:SF3">
    <property type="entry name" value="TRK SYSTEM POTASSIUM UPTAKE PROTEIN"/>
    <property type="match status" value="1"/>
</dbReference>
<name>A0A4P7XLL1_9ALTE</name>
<evidence type="ECO:0000256" key="9">
    <source>
        <dbReference type="ARBA" id="ARBA00023136"/>
    </source>
</evidence>
<evidence type="ECO:0000256" key="8">
    <source>
        <dbReference type="ARBA" id="ARBA00023065"/>
    </source>
</evidence>
<dbReference type="InterPro" id="IPR004772">
    <property type="entry name" value="TrkH"/>
</dbReference>
<keyword evidence="10" id="KW-0997">Cell inner membrane</keyword>
<dbReference type="InterPro" id="IPR003445">
    <property type="entry name" value="Cat_transpt"/>
</dbReference>
<dbReference type="PIRSF" id="PIRSF006247">
    <property type="entry name" value="TrkH"/>
    <property type="match status" value="1"/>
</dbReference>
<reference evidence="13 14" key="1">
    <citation type="submission" date="2018-07" db="EMBL/GenBank/DDBJ databases">
        <title>Marsedoiliclastica nanhaica gen. nov. sp. nov., a novel marine hydrocarbonoclastic bacterium isolated from an in-situ enriched hydrocarbon-degrading consortium in deep-sea sediment.</title>
        <authorList>
            <person name="Dong C."/>
            <person name="Ma T."/>
            <person name="Liu R."/>
            <person name="Shao Z."/>
        </authorList>
    </citation>
    <scope>NUCLEOTIDE SEQUENCE [LARGE SCALE GENOMIC DNA]</scope>
    <source>
        <strain evidence="14">soil36-7</strain>
    </source>
</reference>
<evidence type="ECO:0000313" key="13">
    <source>
        <dbReference type="EMBL" id="QCF27743.1"/>
    </source>
</evidence>
<feature type="binding site" evidence="11">
    <location>
        <position position="419"/>
    </location>
    <ligand>
        <name>K(+)</name>
        <dbReference type="ChEBI" id="CHEBI:29103"/>
    </ligand>
</feature>
<proteinExistence type="inferred from homology"/>
<dbReference type="Proteomes" id="UP000298049">
    <property type="component" value="Chromosome"/>
</dbReference>
<dbReference type="PANTHER" id="PTHR32024">
    <property type="entry name" value="TRK SYSTEM POTASSIUM UPTAKE PROTEIN TRKG-RELATED"/>
    <property type="match status" value="1"/>
</dbReference>
<feature type="transmembrane region" description="Helical" evidence="12">
    <location>
        <begin position="311"/>
        <end position="333"/>
    </location>
</feature>
<feature type="binding site" evidence="11">
    <location>
        <position position="418"/>
    </location>
    <ligand>
        <name>K(+)</name>
        <dbReference type="ChEBI" id="CHEBI:29103"/>
    </ligand>
</feature>
<evidence type="ECO:0000256" key="7">
    <source>
        <dbReference type="ARBA" id="ARBA00022989"/>
    </source>
</evidence>
<evidence type="ECO:0000256" key="1">
    <source>
        <dbReference type="ARBA" id="ARBA00004651"/>
    </source>
</evidence>
<keyword evidence="2 10" id="KW-0813">Transport</keyword>
<comment type="function">
    <text evidence="10">Low-affinity potassium transport system. Interacts with Trk system potassium uptake protein TrkA.</text>
</comment>
<evidence type="ECO:0000256" key="6">
    <source>
        <dbReference type="ARBA" id="ARBA00022958"/>
    </source>
</evidence>
<evidence type="ECO:0000256" key="10">
    <source>
        <dbReference type="PIRNR" id="PIRNR006247"/>
    </source>
</evidence>
<dbReference type="OrthoDB" id="9810952at2"/>
<dbReference type="AlphaFoldDB" id="A0A4P7XLL1"/>
<dbReference type="GO" id="GO:0005886">
    <property type="term" value="C:plasma membrane"/>
    <property type="evidence" value="ECO:0007669"/>
    <property type="project" value="UniProtKB-SubCell"/>
</dbReference>
<evidence type="ECO:0000313" key="14">
    <source>
        <dbReference type="Proteomes" id="UP000298049"/>
    </source>
</evidence>
<feature type="binding site" evidence="11">
    <location>
        <position position="301"/>
    </location>
    <ligand>
        <name>K(+)</name>
        <dbReference type="ChEBI" id="CHEBI:29103"/>
    </ligand>
</feature>
<evidence type="ECO:0000256" key="3">
    <source>
        <dbReference type="ARBA" id="ARBA00022475"/>
    </source>
</evidence>
<feature type="binding site" evidence="11">
    <location>
        <position position="99"/>
    </location>
    <ligand>
        <name>K(+)</name>
        <dbReference type="ChEBI" id="CHEBI:29103"/>
    </ligand>
</feature>